<dbReference type="PROSITE" id="PS51698">
    <property type="entry name" value="U_BOX"/>
    <property type="match status" value="1"/>
</dbReference>
<dbReference type="GO" id="GO:0005634">
    <property type="term" value="C:nucleus"/>
    <property type="evidence" value="ECO:0007669"/>
    <property type="project" value="UniProtKB-SubCell"/>
</dbReference>
<evidence type="ECO:0000256" key="3">
    <source>
        <dbReference type="ARBA" id="ARBA00004496"/>
    </source>
</evidence>
<evidence type="ECO:0000313" key="13">
    <source>
        <dbReference type="EMBL" id="CAB9526533.1"/>
    </source>
</evidence>
<dbReference type="InterPro" id="IPR013083">
    <property type="entry name" value="Znf_RING/FYVE/PHD"/>
</dbReference>
<evidence type="ECO:0000256" key="2">
    <source>
        <dbReference type="ARBA" id="ARBA00004123"/>
    </source>
</evidence>
<gene>
    <name evidence="13" type="ORF">SEMRO_1843_G301160.1</name>
</gene>
<sequence length="1105" mass="122700">MDLARWALSGIGGADGEEQQPDQQDQQENEQASAETLSPEEMRAQRLARMEAMQKKQAETAAAAASSSKSEDPKPMEIDEKPAAKSAPEKMDVDVEEKKTSAKSSAAALLPQKEPNKKRKSATTTTADPARKTQKKAEAMLKKVLSVALTGTSTTSDSSCVVINIDDTAISVQTIAEILATRLSLPANAPELRTMPAQKALIPYLAQCHRRAAEELKTMKQSSSKSKSTSTPELMEILEEIKRQVVNYAGSCLMVPELFELGKDAPMQLAKCMTSNVTDLASSITFGVTGPASSFYFLLCEELVSNDEEAFKRVIGEIVAQLTKQLARTENVLDGGDGVTEGSALVMVSALTSVCSHKEAAKVVAQLPNFLLPPEGSDKAKEVVENRPQAGADLMSRLLGLGNRSYLRRSGPALDKETILGLCLRPGIPKINPAFSNVRMSMDSVERTTSSQRRQLRVHQEACNQLVMKLVRAGPGAQGAVMKWFQDALVVNVGATGLRPDPRKVGSISTLMNALVVMLKLCEPFINDEKKQHLINPGYVSCPSTHGGVYATGEDGVPRLGEVDAASMETEYAPKNKFIPQCFFLCARFIHLGYAHQFAPHTSLMRHIQHMHWEAHTNNRNLDSDDTYIRMLTAQRSQEVTLFQEEVVTDSLRFCNLMAKILFEMDDKELRRMPEHFVIDTCDIIMGVARLKPKALRGLEFRYVFKLVVKLLSPTYAGVVRNYNLRATLGDVLYDLFLPSASDERRDVPTSVACDPLAGGQTYLLSDPAAQESLAPSLLLLYGEVEHTGYYDKMTHRAKIASLIKYLWESTEHRPAFRRITQNKQSFIKFANGIMNETNTLIATVMQKLPEIREAQLKMKNTAEWGQLGEEEQNMITGRLDDNEREVKHALPLCNKTLQMFGYLNTDKDIRNLFLLDELCSRLVQMLVHVLTKLVGTKGLDLKVENPEQYDFRPKELLRDLCAIFALFATAKQFQIECAKSGCEPTLLAKAVQTCRKLNLLTGESMTAFEALPDIVAKERQSVEADDELLKDAPEKFLDAMLFTFMKDPVILPSGTIVDRPTITQHLLNDATDPFNRAPMTVEDIKPATELKEEMNKWLEEKRAA</sequence>
<comment type="catalytic activity">
    <reaction evidence="1">
        <text>S-ubiquitinyl-[E2 ubiquitin-conjugating enzyme]-L-cysteine + [acceptor protein]-L-lysine = [E2 ubiquitin-conjugating enzyme]-L-cysteine + N(6)-ubiquitinyl-[acceptor protein]-L-lysine.</text>
        <dbReference type="EC" id="2.3.2.27"/>
    </reaction>
</comment>
<keyword evidence="9" id="KW-0833">Ubl conjugation pathway</keyword>
<organism evidence="13 14">
    <name type="scientific">Seminavis robusta</name>
    <dbReference type="NCBI Taxonomy" id="568900"/>
    <lineage>
        <taxon>Eukaryota</taxon>
        <taxon>Sar</taxon>
        <taxon>Stramenopiles</taxon>
        <taxon>Ochrophyta</taxon>
        <taxon>Bacillariophyta</taxon>
        <taxon>Bacillariophyceae</taxon>
        <taxon>Bacillariophycidae</taxon>
        <taxon>Naviculales</taxon>
        <taxon>Naviculaceae</taxon>
        <taxon>Seminavis</taxon>
    </lineage>
</organism>
<name>A0A9N8ETP0_9STRA</name>
<evidence type="ECO:0000256" key="10">
    <source>
        <dbReference type="ARBA" id="ARBA00023242"/>
    </source>
</evidence>
<comment type="caution">
    <text evidence="13">The sequence shown here is derived from an EMBL/GenBank/DDBJ whole genome shotgun (WGS) entry which is preliminary data.</text>
</comment>
<dbReference type="GO" id="GO:0034450">
    <property type="term" value="F:ubiquitin-ubiquitin ligase activity"/>
    <property type="evidence" value="ECO:0007669"/>
    <property type="project" value="InterPro"/>
</dbReference>
<evidence type="ECO:0000256" key="11">
    <source>
        <dbReference type="SAM" id="MobiDB-lite"/>
    </source>
</evidence>
<evidence type="ECO:0000256" key="8">
    <source>
        <dbReference type="ARBA" id="ARBA00022679"/>
    </source>
</evidence>
<feature type="domain" description="U-box" evidence="12">
    <location>
        <begin position="1032"/>
        <end position="1105"/>
    </location>
</feature>
<dbReference type="InterPro" id="IPR003613">
    <property type="entry name" value="Ubox_domain"/>
</dbReference>
<evidence type="ECO:0000256" key="6">
    <source>
        <dbReference type="ARBA" id="ARBA00012483"/>
    </source>
</evidence>
<protein>
    <recommendedName>
        <fullName evidence="6">RING-type E3 ubiquitin transferase</fullName>
        <ecNumber evidence="6">2.3.2.27</ecNumber>
    </recommendedName>
</protein>
<dbReference type="GO" id="GO:0006511">
    <property type="term" value="P:ubiquitin-dependent protein catabolic process"/>
    <property type="evidence" value="ECO:0007669"/>
    <property type="project" value="InterPro"/>
</dbReference>
<dbReference type="InterPro" id="IPR045132">
    <property type="entry name" value="UBE4"/>
</dbReference>
<keyword evidence="8" id="KW-0808">Transferase</keyword>
<dbReference type="InterPro" id="IPR019474">
    <property type="entry name" value="Ub_conjug_fac_E4_core"/>
</dbReference>
<accession>A0A9N8ETP0</accession>
<reference evidence="13" key="1">
    <citation type="submission" date="2020-06" db="EMBL/GenBank/DDBJ databases">
        <authorList>
            <consortium name="Plant Systems Biology data submission"/>
        </authorList>
    </citation>
    <scope>NUCLEOTIDE SEQUENCE</scope>
    <source>
        <strain evidence="13">D6</strain>
    </source>
</reference>
<dbReference type="PANTHER" id="PTHR13931">
    <property type="entry name" value="UBIQUITINATION FACTOR E4"/>
    <property type="match status" value="1"/>
</dbReference>
<dbReference type="FunFam" id="3.30.40.10:FF:000055">
    <property type="entry name" value="Ubiquitin conjugation factor e4 a"/>
    <property type="match status" value="1"/>
</dbReference>
<keyword evidence="10" id="KW-0539">Nucleus</keyword>
<keyword evidence="14" id="KW-1185">Reference proteome</keyword>
<dbReference type="SMART" id="SM00504">
    <property type="entry name" value="Ubox"/>
    <property type="match status" value="1"/>
</dbReference>
<dbReference type="Proteomes" id="UP001153069">
    <property type="component" value="Unassembled WGS sequence"/>
</dbReference>
<evidence type="ECO:0000256" key="4">
    <source>
        <dbReference type="ARBA" id="ARBA00004906"/>
    </source>
</evidence>
<evidence type="ECO:0000256" key="9">
    <source>
        <dbReference type="ARBA" id="ARBA00022786"/>
    </source>
</evidence>
<keyword evidence="7" id="KW-0963">Cytoplasm</keyword>
<dbReference type="Pfam" id="PF04564">
    <property type="entry name" value="U-box"/>
    <property type="match status" value="1"/>
</dbReference>
<proteinExistence type="inferred from homology"/>
<dbReference type="GO" id="GO:0000151">
    <property type="term" value="C:ubiquitin ligase complex"/>
    <property type="evidence" value="ECO:0007669"/>
    <property type="project" value="InterPro"/>
</dbReference>
<feature type="compositionally biased region" description="Basic and acidic residues" evidence="11">
    <location>
        <begin position="69"/>
        <end position="100"/>
    </location>
</feature>
<evidence type="ECO:0000313" key="14">
    <source>
        <dbReference type="Proteomes" id="UP001153069"/>
    </source>
</evidence>
<evidence type="ECO:0000256" key="1">
    <source>
        <dbReference type="ARBA" id="ARBA00000900"/>
    </source>
</evidence>
<feature type="region of interest" description="Disordered" evidence="11">
    <location>
        <begin position="1"/>
        <end position="134"/>
    </location>
</feature>
<feature type="compositionally biased region" description="Acidic residues" evidence="11">
    <location>
        <begin position="15"/>
        <end position="28"/>
    </location>
</feature>
<evidence type="ECO:0000259" key="12">
    <source>
        <dbReference type="PROSITE" id="PS51698"/>
    </source>
</evidence>
<dbReference type="GO" id="GO:0005737">
    <property type="term" value="C:cytoplasm"/>
    <property type="evidence" value="ECO:0007669"/>
    <property type="project" value="UniProtKB-SubCell"/>
</dbReference>
<comment type="pathway">
    <text evidence="4">Protein modification; protein ubiquitination.</text>
</comment>
<dbReference type="Pfam" id="PF10408">
    <property type="entry name" value="Ufd2P_core"/>
    <property type="match status" value="1"/>
</dbReference>
<dbReference type="GO" id="GO:0000209">
    <property type="term" value="P:protein polyubiquitination"/>
    <property type="evidence" value="ECO:0007669"/>
    <property type="project" value="TreeGrafter"/>
</dbReference>
<feature type="compositionally biased region" description="Basic and acidic residues" evidence="11">
    <location>
        <begin position="40"/>
        <end position="58"/>
    </location>
</feature>
<feature type="compositionally biased region" description="Low complexity" evidence="11">
    <location>
        <begin position="59"/>
        <end position="68"/>
    </location>
</feature>
<dbReference type="AlphaFoldDB" id="A0A9N8ETP0"/>
<evidence type="ECO:0000256" key="7">
    <source>
        <dbReference type="ARBA" id="ARBA00022490"/>
    </source>
</evidence>
<dbReference type="OrthoDB" id="20295at2759"/>
<dbReference type="GO" id="GO:0036503">
    <property type="term" value="P:ERAD pathway"/>
    <property type="evidence" value="ECO:0007669"/>
    <property type="project" value="InterPro"/>
</dbReference>
<dbReference type="Gene3D" id="3.30.40.10">
    <property type="entry name" value="Zinc/RING finger domain, C3HC4 (zinc finger)"/>
    <property type="match status" value="1"/>
</dbReference>
<dbReference type="PANTHER" id="PTHR13931:SF2">
    <property type="entry name" value="UBIQUITIN CONJUGATION FACTOR E4 B"/>
    <property type="match status" value="1"/>
</dbReference>
<comment type="subcellular location">
    <subcellularLocation>
        <location evidence="3">Cytoplasm</location>
    </subcellularLocation>
    <subcellularLocation>
        <location evidence="2">Nucleus</location>
    </subcellularLocation>
</comment>
<comment type="similarity">
    <text evidence="5">Belongs to the ubiquitin conjugation factor E4 family.</text>
</comment>
<dbReference type="EMBL" id="CAICTM010001841">
    <property type="protein sequence ID" value="CAB9526533.1"/>
    <property type="molecule type" value="Genomic_DNA"/>
</dbReference>
<dbReference type="SUPFAM" id="SSF57850">
    <property type="entry name" value="RING/U-box"/>
    <property type="match status" value="1"/>
</dbReference>
<dbReference type="EC" id="2.3.2.27" evidence="6"/>
<evidence type="ECO:0000256" key="5">
    <source>
        <dbReference type="ARBA" id="ARBA00007434"/>
    </source>
</evidence>